<dbReference type="CDD" id="cd01647">
    <property type="entry name" value="RT_LTR"/>
    <property type="match status" value="1"/>
</dbReference>
<dbReference type="InterPro" id="IPR043128">
    <property type="entry name" value="Rev_trsase/Diguanyl_cyclase"/>
</dbReference>
<dbReference type="PANTHER" id="PTHR24559:SF444">
    <property type="entry name" value="REVERSE TRANSCRIPTASE DOMAIN-CONTAINING PROTEIN"/>
    <property type="match status" value="1"/>
</dbReference>
<dbReference type="SUPFAM" id="SSF56672">
    <property type="entry name" value="DNA/RNA polymerases"/>
    <property type="match status" value="1"/>
</dbReference>
<dbReference type="Pfam" id="PF00078">
    <property type="entry name" value="RVT_1"/>
    <property type="match status" value="1"/>
</dbReference>
<dbReference type="Gene3D" id="3.10.20.370">
    <property type="match status" value="1"/>
</dbReference>
<dbReference type="AlphaFoldDB" id="A0AAQ3UID8"/>
<dbReference type="Proteomes" id="UP001341281">
    <property type="component" value="Chromosome 08"/>
</dbReference>
<dbReference type="InterPro" id="IPR000477">
    <property type="entry name" value="RT_dom"/>
</dbReference>
<dbReference type="Pfam" id="PF17919">
    <property type="entry name" value="RT_RNaseH_2"/>
    <property type="match status" value="1"/>
</dbReference>
<sequence>MFPQDILYDPRVGVIIPKYVVDTHFPTLPRSKSEIRLKWNKNESLENHGVIKDIRVTLQDKRMFLDFHIFDIPKEPMPFILVGLPIPTLIKTTATPGQLQLQFGKEVFEVGMSQALKEAKPEVDLLEEVMGISIRGEEDQQSLEEKGSNFSAIEEPLKFEKLGESLRPDPPKIELKQLPPGLKYFFLNRNPVHRDKLTENESRRLIAVLKKYRSVLGYSLQDLMGISPNLCAHRIPMETEHRPSREPQQRLNEAMREVVKKEVLKLLHAGIIYPMQDSEWVRPVQVVPKKGGMTVVKNQNNELIPQRTVTGWHMCIDYRKLNAATQKDHFPLPFIDEMLERLANHSFYYLDGYSGYHQIPIHPDDQSKTTFTCPYGTFAYWRMSFGLCNALASFQRCMMDIFSDLIENIMEVFMDDFSVYGKTFDGCLKNLEKVLQRCKEVDLVLNCEKCHFMVKEGIMLGHKVSERGIEVDRAKIEVIEQLPPPANLKALRSFLAFHTLKKALVTTPIIQPPDWNAPFEIMCDASDYAVGAVLGQSKDRKHHAISYASKTLTGPQLNYSTTEKELLAVVFAINKFKSYLVGPNS</sequence>
<evidence type="ECO:0008006" key="5">
    <source>
        <dbReference type="Google" id="ProtNLM"/>
    </source>
</evidence>
<dbReference type="PANTHER" id="PTHR24559">
    <property type="entry name" value="TRANSPOSON TY3-I GAG-POL POLYPROTEIN"/>
    <property type="match status" value="1"/>
</dbReference>
<feature type="domain" description="Reverse transcriptase" evidence="1">
    <location>
        <begin position="306"/>
        <end position="463"/>
    </location>
</feature>
<keyword evidence="4" id="KW-1185">Reference proteome</keyword>
<dbReference type="Gene3D" id="3.30.70.270">
    <property type="match status" value="1"/>
</dbReference>
<dbReference type="FunFam" id="3.10.20.370:FF:000001">
    <property type="entry name" value="Retrovirus-related Pol polyprotein from transposon 17.6-like protein"/>
    <property type="match status" value="1"/>
</dbReference>
<feature type="domain" description="Reverse transcriptase/retrotransposon-derived protein RNase H-like" evidence="2">
    <location>
        <begin position="496"/>
        <end position="582"/>
    </location>
</feature>
<dbReference type="InterPro" id="IPR041577">
    <property type="entry name" value="RT_RNaseH_2"/>
</dbReference>
<evidence type="ECO:0000259" key="2">
    <source>
        <dbReference type="Pfam" id="PF17919"/>
    </source>
</evidence>
<dbReference type="InterPro" id="IPR053134">
    <property type="entry name" value="RNA-dir_DNA_polymerase"/>
</dbReference>
<evidence type="ECO:0000313" key="3">
    <source>
        <dbReference type="EMBL" id="WVZ89694.1"/>
    </source>
</evidence>
<reference evidence="3 4" key="1">
    <citation type="submission" date="2024-02" db="EMBL/GenBank/DDBJ databases">
        <title>High-quality chromosome-scale genome assembly of Pensacola bahiagrass (Paspalum notatum Flugge var. saurae).</title>
        <authorList>
            <person name="Vega J.M."/>
            <person name="Podio M."/>
            <person name="Orjuela J."/>
            <person name="Siena L.A."/>
            <person name="Pessino S.C."/>
            <person name="Combes M.C."/>
            <person name="Mariac C."/>
            <person name="Albertini E."/>
            <person name="Pupilli F."/>
            <person name="Ortiz J.P.A."/>
            <person name="Leblanc O."/>
        </authorList>
    </citation>
    <scope>NUCLEOTIDE SEQUENCE [LARGE SCALE GENOMIC DNA]</scope>
    <source>
        <strain evidence="3">R1</strain>
        <tissue evidence="3">Leaf</tissue>
    </source>
</reference>
<proteinExistence type="predicted"/>
<protein>
    <recommendedName>
        <fullName evidence="5">Reverse transcriptase domain-containing protein</fullName>
    </recommendedName>
</protein>
<evidence type="ECO:0000259" key="1">
    <source>
        <dbReference type="Pfam" id="PF00078"/>
    </source>
</evidence>
<gene>
    <name evidence="3" type="ORF">U9M48_036063</name>
</gene>
<dbReference type="InterPro" id="IPR043502">
    <property type="entry name" value="DNA/RNA_pol_sf"/>
</dbReference>
<evidence type="ECO:0000313" key="4">
    <source>
        <dbReference type="Proteomes" id="UP001341281"/>
    </source>
</evidence>
<dbReference type="Gene3D" id="3.10.10.10">
    <property type="entry name" value="HIV Type 1 Reverse Transcriptase, subunit A, domain 1"/>
    <property type="match status" value="1"/>
</dbReference>
<organism evidence="3 4">
    <name type="scientific">Paspalum notatum var. saurae</name>
    <dbReference type="NCBI Taxonomy" id="547442"/>
    <lineage>
        <taxon>Eukaryota</taxon>
        <taxon>Viridiplantae</taxon>
        <taxon>Streptophyta</taxon>
        <taxon>Embryophyta</taxon>
        <taxon>Tracheophyta</taxon>
        <taxon>Spermatophyta</taxon>
        <taxon>Magnoliopsida</taxon>
        <taxon>Liliopsida</taxon>
        <taxon>Poales</taxon>
        <taxon>Poaceae</taxon>
        <taxon>PACMAD clade</taxon>
        <taxon>Panicoideae</taxon>
        <taxon>Andropogonodae</taxon>
        <taxon>Paspaleae</taxon>
        <taxon>Paspalinae</taxon>
        <taxon>Paspalum</taxon>
    </lineage>
</organism>
<accession>A0AAQ3UID8</accession>
<name>A0AAQ3UID8_PASNO</name>
<dbReference type="EMBL" id="CP144752">
    <property type="protein sequence ID" value="WVZ89694.1"/>
    <property type="molecule type" value="Genomic_DNA"/>
</dbReference>